<keyword evidence="10" id="KW-1185">Reference proteome</keyword>
<dbReference type="GO" id="GO:0007018">
    <property type="term" value="P:microtubule-based movement"/>
    <property type="evidence" value="ECO:0007669"/>
    <property type="project" value="InterPro"/>
</dbReference>
<comment type="similarity">
    <text evidence="7">Belongs to the TRAFAC class myosin-kinesin ATPase superfamily. Kinesin family.</text>
</comment>
<name>A0AAV1QBX9_SCOSC</name>
<dbReference type="Gene3D" id="3.40.850.10">
    <property type="entry name" value="Kinesin motor domain"/>
    <property type="match status" value="1"/>
</dbReference>
<dbReference type="InterPro" id="IPR036961">
    <property type="entry name" value="Kinesin_motor_dom_sf"/>
</dbReference>
<evidence type="ECO:0000256" key="1">
    <source>
        <dbReference type="ARBA" id="ARBA00004245"/>
    </source>
</evidence>
<evidence type="ECO:0000256" key="3">
    <source>
        <dbReference type="ARBA" id="ARBA00022741"/>
    </source>
</evidence>
<keyword evidence="3" id="KW-0547">Nucleotide-binding</keyword>
<comment type="subcellular location">
    <subcellularLocation>
        <location evidence="1">Cytoplasm</location>
        <location evidence="1">Cytoskeleton</location>
    </subcellularLocation>
</comment>
<dbReference type="InterPro" id="IPR027417">
    <property type="entry name" value="P-loop_NTPase"/>
</dbReference>
<evidence type="ECO:0000256" key="6">
    <source>
        <dbReference type="ARBA" id="ARBA00023212"/>
    </source>
</evidence>
<dbReference type="GO" id="GO:0005524">
    <property type="term" value="F:ATP binding"/>
    <property type="evidence" value="ECO:0007669"/>
    <property type="project" value="UniProtKB-KW"/>
</dbReference>
<dbReference type="InterPro" id="IPR027640">
    <property type="entry name" value="Kinesin-like_fam"/>
</dbReference>
<evidence type="ECO:0000313" key="10">
    <source>
        <dbReference type="Proteomes" id="UP001314229"/>
    </source>
</evidence>
<evidence type="ECO:0000313" key="9">
    <source>
        <dbReference type="EMBL" id="CAK6981957.1"/>
    </source>
</evidence>
<dbReference type="Proteomes" id="UP001314229">
    <property type="component" value="Unassembled WGS sequence"/>
</dbReference>
<proteinExistence type="inferred from homology"/>
<dbReference type="SUPFAM" id="SSF52540">
    <property type="entry name" value="P-loop containing nucleoside triphosphate hydrolases"/>
    <property type="match status" value="1"/>
</dbReference>
<dbReference type="GO" id="GO:0008017">
    <property type="term" value="F:microtubule binding"/>
    <property type="evidence" value="ECO:0007669"/>
    <property type="project" value="InterPro"/>
</dbReference>
<dbReference type="EMBL" id="CAWUFR010000926">
    <property type="protein sequence ID" value="CAK6981957.1"/>
    <property type="molecule type" value="Genomic_DNA"/>
</dbReference>
<evidence type="ECO:0000259" key="8">
    <source>
        <dbReference type="PROSITE" id="PS50067"/>
    </source>
</evidence>
<dbReference type="GO" id="GO:0051231">
    <property type="term" value="P:spindle elongation"/>
    <property type="evidence" value="ECO:0007669"/>
    <property type="project" value="TreeGrafter"/>
</dbReference>
<comment type="caution">
    <text evidence="7">Lacks conserved residue(s) required for the propagation of feature annotation.</text>
</comment>
<reference evidence="9 10" key="1">
    <citation type="submission" date="2024-01" db="EMBL/GenBank/DDBJ databases">
        <authorList>
            <person name="Alioto T."/>
            <person name="Alioto T."/>
            <person name="Gomez Garrido J."/>
        </authorList>
    </citation>
    <scope>NUCLEOTIDE SEQUENCE [LARGE SCALE GENOMIC DNA]</scope>
</reference>
<keyword evidence="4" id="KW-0067">ATP-binding</keyword>
<dbReference type="PANTHER" id="PTHR47969">
    <property type="entry name" value="CHROMOSOME-ASSOCIATED KINESIN KIF4A-RELATED"/>
    <property type="match status" value="1"/>
</dbReference>
<dbReference type="AlphaFoldDB" id="A0AAV1QBX9"/>
<evidence type="ECO:0000256" key="7">
    <source>
        <dbReference type="PROSITE-ProRule" id="PRU00283"/>
    </source>
</evidence>
<sequence length="158" mass="17897">MSASLFTDQQELARPTPCWAGLIPRAVREVFNLVRAKDEEEGWDYSTGMSYLEVYNEKVFDLLSPNSRDLPIREDKDKNFLIPGQSQSYYSLNQTEPALQPQPCYTPHQGCVDSTRSAQPTTDTAGVLLPSLHREHSNLLHLCMVGYRTLWVAPHTLS</sequence>
<dbReference type="GO" id="GO:0005875">
    <property type="term" value="C:microtubule associated complex"/>
    <property type="evidence" value="ECO:0007669"/>
    <property type="project" value="TreeGrafter"/>
</dbReference>
<comment type="caution">
    <text evidence="9">The sequence shown here is derived from an EMBL/GenBank/DDBJ whole genome shotgun (WGS) entry which is preliminary data.</text>
</comment>
<organism evidence="9 10">
    <name type="scientific">Scomber scombrus</name>
    <name type="common">Atlantic mackerel</name>
    <name type="synonym">Scomber vernalis</name>
    <dbReference type="NCBI Taxonomy" id="13677"/>
    <lineage>
        <taxon>Eukaryota</taxon>
        <taxon>Metazoa</taxon>
        <taxon>Chordata</taxon>
        <taxon>Craniata</taxon>
        <taxon>Vertebrata</taxon>
        <taxon>Euteleostomi</taxon>
        <taxon>Actinopterygii</taxon>
        <taxon>Neopterygii</taxon>
        <taxon>Teleostei</taxon>
        <taxon>Neoteleostei</taxon>
        <taxon>Acanthomorphata</taxon>
        <taxon>Pelagiaria</taxon>
        <taxon>Scombriformes</taxon>
        <taxon>Scombridae</taxon>
        <taxon>Scomber</taxon>
    </lineage>
</organism>
<dbReference type="InterPro" id="IPR001752">
    <property type="entry name" value="Kinesin_motor_dom"/>
</dbReference>
<evidence type="ECO:0000256" key="4">
    <source>
        <dbReference type="ARBA" id="ARBA00022840"/>
    </source>
</evidence>
<evidence type="ECO:0000256" key="2">
    <source>
        <dbReference type="ARBA" id="ARBA00022490"/>
    </source>
</evidence>
<keyword evidence="6" id="KW-0206">Cytoskeleton</keyword>
<gene>
    <name evidence="9" type="ORF">FSCOSCO3_A002423</name>
</gene>
<dbReference type="GO" id="GO:0007052">
    <property type="term" value="P:mitotic spindle organization"/>
    <property type="evidence" value="ECO:0007669"/>
    <property type="project" value="TreeGrafter"/>
</dbReference>
<dbReference type="PANTHER" id="PTHR47969:SF15">
    <property type="entry name" value="CHROMOSOME-ASSOCIATED KINESIN KIF4A-RELATED"/>
    <property type="match status" value="1"/>
</dbReference>
<accession>A0AAV1QBX9</accession>
<feature type="domain" description="Kinesin motor" evidence="8">
    <location>
        <begin position="1"/>
        <end position="87"/>
    </location>
</feature>
<dbReference type="PROSITE" id="PS50067">
    <property type="entry name" value="KINESIN_MOTOR_2"/>
    <property type="match status" value="1"/>
</dbReference>
<keyword evidence="2" id="KW-0963">Cytoplasm</keyword>
<dbReference type="Pfam" id="PF00225">
    <property type="entry name" value="Kinesin"/>
    <property type="match status" value="1"/>
</dbReference>
<protein>
    <submittedName>
        <fullName evidence="9">FKIF6, partial</fullName>
    </submittedName>
</protein>
<evidence type="ECO:0000256" key="5">
    <source>
        <dbReference type="ARBA" id="ARBA00023054"/>
    </source>
</evidence>
<keyword evidence="5" id="KW-0175">Coiled coil</keyword>
<dbReference type="GO" id="GO:0003777">
    <property type="term" value="F:microtubule motor activity"/>
    <property type="evidence" value="ECO:0007669"/>
    <property type="project" value="InterPro"/>
</dbReference>